<evidence type="ECO:0000313" key="3">
    <source>
        <dbReference type="Proteomes" id="UP000240535"/>
    </source>
</evidence>
<keyword evidence="3" id="KW-1185">Reference proteome</keyword>
<feature type="chain" id="PRO_5039908213" evidence="1">
    <location>
        <begin position="20"/>
        <end position="741"/>
    </location>
</feature>
<dbReference type="InterPro" id="IPR050218">
    <property type="entry name" value="LptD"/>
</dbReference>
<name>A0A2P8R0C6_9BACT</name>
<dbReference type="GO" id="GO:1990351">
    <property type="term" value="C:transporter complex"/>
    <property type="evidence" value="ECO:0007669"/>
    <property type="project" value="TreeGrafter"/>
</dbReference>
<evidence type="ECO:0000256" key="1">
    <source>
        <dbReference type="SAM" id="SignalP"/>
    </source>
</evidence>
<gene>
    <name evidence="2" type="ORF">CQ405_05110</name>
</gene>
<dbReference type="GO" id="GO:0043165">
    <property type="term" value="P:Gram-negative-bacterium-type cell outer membrane assembly"/>
    <property type="evidence" value="ECO:0007669"/>
    <property type="project" value="InterPro"/>
</dbReference>
<protein>
    <submittedName>
        <fullName evidence="2">Uncharacterized protein</fullName>
    </submittedName>
</protein>
<evidence type="ECO:0000313" key="2">
    <source>
        <dbReference type="EMBL" id="PSM51946.1"/>
    </source>
</evidence>
<dbReference type="GO" id="GO:0015920">
    <property type="term" value="P:lipopolysaccharide transport"/>
    <property type="evidence" value="ECO:0007669"/>
    <property type="project" value="InterPro"/>
</dbReference>
<dbReference type="InterPro" id="IPR020889">
    <property type="entry name" value="LipoPS_assembly_LptD"/>
</dbReference>
<dbReference type="RefSeq" id="WP_106871365.1">
    <property type="nucleotide sequence ID" value="NZ_CP053841.1"/>
</dbReference>
<dbReference type="PANTHER" id="PTHR30189:SF1">
    <property type="entry name" value="LPS-ASSEMBLY PROTEIN LPTD"/>
    <property type="match status" value="1"/>
</dbReference>
<accession>A0A2P8R0C6</accession>
<reference evidence="3" key="1">
    <citation type="submission" date="2017-10" db="EMBL/GenBank/DDBJ databases">
        <title>Campylobacter species from seals.</title>
        <authorList>
            <person name="Gilbert M.J."/>
            <person name="Zomer A.L."/>
            <person name="Timmerman A.J."/>
            <person name="Duim B."/>
            <person name="Wagenaar J.A."/>
        </authorList>
    </citation>
    <scope>NUCLEOTIDE SEQUENCE [LARGE SCALE GENOMIC DNA]</scope>
    <source>
        <strain evidence="3">17S00004-5</strain>
    </source>
</reference>
<dbReference type="OrthoDB" id="9760225at2"/>
<dbReference type="HAMAP" id="MF_01411">
    <property type="entry name" value="LPS_assembly_LptD"/>
    <property type="match status" value="1"/>
</dbReference>
<comment type="caution">
    <text evidence="2">The sequence shown here is derived from an EMBL/GenBank/DDBJ whole genome shotgun (WGS) entry which is preliminary data.</text>
</comment>
<keyword evidence="1" id="KW-0732">Signal</keyword>
<organism evidence="2 3">
    <name type="scientific">Campylobacter blaseri</name>
    <dbReference type="NCBI Taxonomy" id="2042961"/>
    <lineage>
        <taxon>Bacteria</taxon>
        <taxon>Pseudomonadati</taxon>
        <taxon>Campylobacterota</taxon>
        <taxon>Epsilonproteobacteria</taxon>
        <taxon>Campylobacterales</taxon>
        <taxon>Campylobacteraceae</taxon>
        <taxon>Campylobacter</taxon>
    </lineage>
</organism>
<dbReference type="AlphaFoldDB" id="A0A2P8R0C6"/>
<dbReference type="PANTHER" id="PTHR30189">
    <property type="entry name" value="LPS-ASSEMBLY PROTEIN"/>
    <property type="match status" value="1"/>
</dbReference>
<sequence>MLVRRVIALLILSTFYLFAQVQDVELLANGVDKDGDIIVAKDNVIMHSKEYFVTSDRATYNQKEGVVEFFGNVNILKGKNEVSRTNYFKINLEDDKTSTTENFVMDKESEFWSQNNESCSDKKYYRTKGSVVSSCNIQDPDWKINFSSGKLNKETKFLHLYNPVFYIKNVPVLYLPYFGFSTSKERKNGLLIPEVGYIGSQGGYYKQPIYFAPYKSWDLQFDPQIRTRRGVGLYSTLRFADSPYSYGEIRGGIFNNKRKHQERLEYKNKKHYGFEIDYDRSKLLSYFIDRNFKEYLWVNIQQVNDIEYFDLKSKSGDSDSRDSLVISKINYYLTDDNHYLGAYARYYIDTDKLNSKNIFRNDETVQELPTIHYHKFLDSLFLDNLTYSVDSKYHNYTRKAGVTANQYELSVPIGISIPIFNEYASLKLSENFYATHIKYKDEFEYRNGYLKADSSDDYINHYHQISLSTDLAKPYESFFHTMNLKLDYVLPGYQSGSIKSRLFKKHKYDYDKASNKLNKFRLEDITNNLYYEDNFLSELGKDYTQENAKASLTQYVFNKEGRKFIRHSVSQGYDFDEDDLSNLNHRLDIYFQNGLTIGNKFEFSHEDHIFEKVQTYARYSNVKYNVGLRHTYESFKRYDNEYDKDNYIIFDFSLKLPDYYRLFGRFDYDLERDYTKMWRIGITKNRKCWNYSLVYQENIEPKTSSSLSYEKASKERTLYFFINFYPFGGFNYNYSKDTVYE</sequence>
<dbReference type="Proteomes" id="UP000240535">
    <property type="component" value="Unassembled WGS sequence"/>
</dbReference>
<dbReference type="GO" id="GO:0009279">
    <property type="term" value="C:cell outer membrane"/>
    <property type="evidence" value="ECO:0007669"/>
    <property type="project" value="InterPro"/>
</dbReference>
<proteinExistence type="inferred from homology"/>
<dbReference type="EMBL" id="PDHH01000004">
    <property type="protein sequence ID" value="PSM51946.1"/>
    <property type="molecule type" value="Genomic_DNA"/>
</dbReference>
<feature type="signal peptide" evidence="1">
    <location>
        <begin position="1"/>
        <end position="19"/>
    </location>
</feature>